<feature type="transmembrane region" description="Helical" evidence="9">
    <location>
        <begin position="21"/>
        <end position="44"/>
    </location>
</feature>
<comment type="subcellular location">
    <subcellularLocation>
        <location evidence="9">Cell membrane</location>
        <topology evidence="9">Single-pass type II membrane protein</topology>
    </subcellularLocation>
    <subcellularLocation>
        <location evidence="1">Membrane</location>
    </subcellularLocation>
    <text evidence="9">Localizes to the division septum.</text>
</comment>
<dbReference type="OrthoDB" id="1523641at2"/>
<keyword evidence="2 9" id="KW-1003">Cell membrane</keyword>
<dbReference type="Gene3D" id="3.10.20.310">
    <property type="entry name" value="membrane protein fhac"/>
    <property type="match status" value="1"/>
</dbReference>
<dbReference type="EMBL" id="FRAU01000002">
    <property type="protein sequence ID" value="SHK31304.1"/>
    <property type="molecule type" value="Genomic_DNA"/>
</dbReference>
<comment type="function">
    <text evidence="9">Essential cell division protein.</text>
</comment>
<dbReference type="GO" id="GO:0032153">
    <property type="term" value="C:cell division site"/>
    <property type="evidence" value="ECO:0007669"/>
    <property type="project" value="UniProtKB-UniRule"/>
</dbReference>
<evidence type="ECO:0000256" key="3">
    <source>
        <dbReference type="ARBA" id="ARBA00022519"/>
    </source>
</evidence>
<protein>
    <recommendedName>
        <fullName evidence="9">Cell division protein FtsQ</fullName>
    </recommendedName>
</protein>
<dbReference type="Pfam" id="PF08478">
    <property type="entry name" value="POTRA_1"/>
    <property type="match status" value="1"/>
</dbReference>
<evidence type="ECO:0000256" key="9">
    <source>
        <dbReference type="HAMAP-Rule" id="MF_00911"/>
    </source>
</evidence>
<feature type="domain" description="POTRA" evidence="10">
    <location>
        <begin position="47"/>
        <end position="115"/>
    </location>
</feature>
<dbReference type="GO" id="GO:0090529">
    <property type="term" value="P:cell septum assembly"/>
    <property type="evidence" value="ECO:0007669"/>
    <property type="project" value="InterPro"/>
</dbReference>
<evidence type="ECO:0000256" key="2">
    <source>
        <dbReference type="ARBA" id="ARBA00022475"/>
    </source>
</evidence>
<dbReference type="InterPro" id="IPR013685">
    <property type="entry name" value="POTRA_FtsQ_type"/>
</dbReference>
<dbReference type="AlphaFoldDB" id="A0A1M6RFQ9"/>
<keyword evidence="8 9" id="KW-0131">Cell cycle</keyword>
<dbReference type="PANTHER" id="PTHR35851:SF1">
    <property type="entry name" value="CELL DIVISION PROTEIN FTSQ"/>
    <property type="match status" value="1"/>
</dbReference>
<evidence type="ECO:0000259" key="10">
    <source>
        <dbReference type="PROSITE" id="PS51779"/>
    </source>
</evidence>
<name>A0A1M6RFQ9_9BACT</name>
<dbReference type="HAMAP" id="MF_00911">
    <property type="entry name" value="FtsQ_subfam"/>
    <property type="match status" value="1"/>
</dbReference>
<dbReference type="GO" id="GO:0043093">
    <property type="term" value="P:FtsZ-dependent cytokinesis"/>
    <property type="evidence" value="ECO:0007669"/>
    <property type="project" value="UniProtKB-UniRule"/>
</dbReference>
<keyword evidence="12" id="KW-1185">Reference proteome</keyword>
<dbReference type="InterPro" id="IPR005548">
    <property type="entry name" value="Cell_div_FtsQ/DivIB_C"/>
</dbReference>
<keyword evidence="4 9" id="KW-0132">Cell division</keyword>
<evidence type="ECO:0000256" key="6">
    <source>
        <dbReference type="ARBA" id="ARBA00022989"/>
    </source>
</evidence>
<proteinExistence type="inferred from homology"/>
<evidence type="ECO:0000313" key="12">
    <source>
        <dbReference type="Proteomes" id="UP000185812"/>
    </source>
</evidence>
<dbReference type="InterPro" id="IPR026579">
    <property type="entry name" value="FtsQ"/>
</dbReference>
<organism evidence="11 12">
    <name type="scientific">Rhodothermus profundi</name>
    <dbReference type="NCBI Taxonomy" id="633813"/>
    <lineage>
        <taxon>Bacteria</taxon>
        <taxon>Pseudomonadati</taxon>
        <taxon>Rhodothermota</taxon>
        <taxon>Rhodothermia</taxon>
        <taxon>Rhodothermales</taxon>
        <taxon>Rhodothermaceae</taxon>
        <taxon>Rhodothermus</taxon>
    </lineage>
</organism>
<dbReference type="GO" id="GO:0005886">
    <property type="term" value="C:plasma membrane"/>
    <property type="evidence" value="ECO:0007669"/>
    <property type="project" value="UniProtKB-SubCell"/>
</dbReference>
<dbReference type="Pfam" id="PF03799">
    <property type="entry name" value="FtsQ_DivIB_C"/>
    <property type="match status" value="1"/>
</dbReference>
<reference evidence="12" key="1">
    <citation type="submission" date="2016-11" db="EMBL/GenBank/DDBJ databases">
        <authorList>
            <person name="Varghese N."/>
            <person name="Submissions S."/>
        </authorList>
    </citation>
    <scope>NUCLEOTIDE SEQUENCE [LARGE SCALE GENOMIC DNA]</scope>
    <source>
        <strain evidence="12">DSM 22212</strain>
    </source>
</reference>
<dbReference type="PROSITE" id="PS51779">
    <property type="entry name" value="POTRA"/>
    <property type="match status" value="1"/>
</dbReference>
<dbReference type="InterPro" id="IPR045335">
    <property type="entry name" value="FtsQ_C_sf"/>
</dbReference>
<keyword evidence="5 9" id="KW-0812">Transmembrane</keyword>
<dbReference type="STRING" id="633813.SAMN04488087_0830"/>
<gene>
    <name evidence="9" type="primary">ftsQ</name>
    <name evidence="11" type="ORF">SAMN04488087_0830</name>
</gene>
<evidence type="ECO:0000313" key="11">
    <source>
        <dbReference type="EMBL" id="SHK31304.1"/>
    </source>
</evidence>
<dbReference type="InterPro" id="IPR034746">
    <property type="entry name" value="POTRA"/>
</dbReference>
<dbReference type="PANTHER" id="PTHR35851">
    <property type="entry name" value="CELL DIVISION PROTEIN FTSQ"/>
    <property type="match status" value="1"/>
</dbReference>
<comment type="similarity">
    <text evidence="9">Belongs to the FtsQ/DivIB family. FtsQ subfamily.</text>
</comment>
<accession>A0A1M6RFQ9</accession>
<dbReference type="RefSeq" id="WP_072714701.1">
    <property type="nucleotide sequence ID" value="NZ_FRAU01000002.1"/>
</dbReference>
<keyword evidence="7 9" id="KW-0472">Membrane</keyword>
<evidence type="ECO:0000256" key="5">
    <source>
        <dbReference type="ARBA" id="ARBA00022692"/>
    </source>
</evidence>
<dbReference type="Proteomes" id="UP000185812">
    <property type="component" value="Unassembled WGS sequence"/>
</dbReference>
<keyword evidence="3" id="KW-0997">Cell inner membrane</keyword>
<evidence type="ECO:0000256" key="7">
    <source>
        <dbReference type="ARBA" id="ARBA00023136"/>
    </source>
</evidence>
<dbReference type="Gene3D" id="3.40.50.11690">
    <property type="entry name" value="Cell division protein FtsQ/DivIB"/>
    <property type="match status" value="1"/>
</dbReference>
<sequence>MPRRSTYIPRRRQRRVLVGRRLLGRLLVIGLPTVALCSAAWLWLENVRLTRIEVVGARQADPESLRRLAAVDSGAVLFDLDPALIADRVARHPWVRTASVTRWPTGTLRIAVEERMPVVLQMSKDGRPVGYLDAEGYGLPLGQGPAADVPLLYGVRVPAHPMRPLEDEPVRMLLFALASLKEPERALISEIVRLPNGEFWLYTTPAAGQRSIPVRLGTEDFLQRLHRLVAFWHQAVLTQPNKTFALIDLRFANQIVVREQTHPSTQKSALGHE</sequence>
<keyword evidence="6 9" id="KW-1133">Transmembrane helix</keyword>
<evidence type="ECO:0000256" key="4">
    <source>
        <dbReference type="ARBA" id="ARBA00022618"/>
    </source>
</evidence>
<evidence type="ECO:0000256" key="1">
    <source>
        <dbReference type="ARBA" id="ARBA00004370"/>
    </source>
</evidence>
<evidence type="ECO:0000256" key="8">
    <source>
        <dbReference type="ARBA" id="ARBA00023306"/>
    </source>
</evidence>